<name>A0A967EFD2_9RHOB</name>
<sequence length="393" mass="43086">MSRVTKFTARDPGPAARMAGFIAHLRENGLRLGVAEADAAMAAISEIDAIHPDDCRKALRAVCTGCKDEAERFDDLFNSFWMDMGRVKQKVIPNQTASANDNVHSSRDGQGEDLGAAGSATAPDTDGGEADSDGTGKLIATKQRNLNRRDLRDLVRPEDIAEAEDVARRLGAALRDTRSRRRVAARRGDRLHFRKTIRHSLATGGEPLRLIKKRRPDRSRKITAICDVSGSMSVYSQVFLAFLFGLMRADTSADAYLFHTRLVRITEALRDKDAMRAIGRMTLMADGFGGGSKIGESLQGFADTYARRFVDGRSVVVILSDGYDTSDPAILDRALAKLRKRGCRIIWLNPLKGWTDYQPVAAGMAAALPHLDLFRAANTLDDLAALETELARI</sequence>
<dbReference type="RefSeq" id="WP_167193733.1">
    <property type="nucleotide sequence ID" value="NZ_JAAORB010000004.1"/>
</dbReference>
<dbReference type="Pfam" id="PF05762">
    <property type="entry name" value="VWA_CoxE"/>
    <property type="match status" value="1"/>
</dbReference>
<evidence type="ECO:0000256" key="1">
    <source>
        <dbReference type="SAM" id="MobiDB-lite"/>
    </source>
</evidence>
<protein>
    <submittedName>
        <fullName evidence="2">VWA domain-containing protein</fullName>
    </submittedName>
</protein>
<dbReference type="InterPro" id="IPR008912">
    <property type="entry name" value="Uncharacterised_CoxE"/>
</dbReference>
<dbReference type="PIRSF" id="PIRSF010256">
    <property type="entry name" value="CoxE_vWa"/>
    <property type="match status" value="1"/>
</dbReference>
<dbReference type="PANTHER" id="PTHR39338">
    <property type="entry name" value="BLL5662 PROTEIN-RELATED"/>
    <property type="match status" value="1"/>
</dbReference>
<dbReference type="InterPro" id="IPR036465">
    <property type="entry name" value="vWFA_dom_sf"/>
</dbReference>
<keyword evidence="3" id="KW-1185">Reference proteome</keyword>
<organism evidence="2 3">
    <name type="scientific">Roseovarius gahaiensis</name>
    <dbReference type="NCBI Taxonomy" id="2716691"/>
    <lineage>
        <taxon>Bacteria</taxon>
        <taxon>Pseudomonadati</taxon>
        <taxon>Pseudomonadota</taxon>
        <taxon>Alphaproteobacteria</taxon>
        <taxon>Rhodobacterales</taxon>
        <taxon>Roseobacteraceae</taxon>
        <taxon>Roseovarius</taxon>
    </lineage>
</organism>
<dbReference type="Proteomes" id="UP000639775">
    <property type="component" value="Unassembled WGS sequence"/>
</dbReference>
<dbReference type="CDD" id="cd00198">
    <property type="entry name" value="vWFA"/>
    <property type="match status" value="1"/>
</dbReference>
<proteinExistence type="predicted"/>
<dbReference type="Gene3D" id="3.40.50.410">
    <property type="entry name" value="von Willebrand factor, type A domain"/>
    <property type="match status" value="1"/>
</dbReference>
<evidence type="ECO:0000313" key="3">
    <source>
        <dbReference type="Proteomes" id="UP000639775"/>
    </source>
</evidence>
<reference evidence="2" key="1">
    <citation type="submission" date="2020-03" db="EMBL/GenBank/DDBJ databases">
        <title>Roseovarius gahaiensis sp. nov., isolated from Gahai Saline Lake, China.</title>
        <authorList>
            <person name="Sun X."/>
        </authorList>
    </citation>
    <scope>NUCLEOTIDE SEQUENCE</scope>
    <source>
        <strain evidence="2">GH877</strain>
    </source>
</reference>
<accession>A0A967EFD2</accession>
<dbReference type="InterPro" id="IPR011195">
    <property type="entry name" value="UCP010256"/>
</dbReference>
<dbReference type="PANTHER" id="PTHR39338:SF6">
    <property type="entry name" value="BLL5662 PROTEIN"/>
    <property type="match status" value="1"/>
</dbReference>
<dbReference type="SUPFAM" id="SSF53300">
    <property type="entry name" value="vWA-like"/>
    <property type="match status" value="1"/>
</dbReference>
<feature type="region of interest" description="Disordered" evidence="1">
    <location>
        <begin position="96"/>
        <end position="141"/>
    </location>
</feature>
<dbReference type="AlphaFoldDB" id="A0A967EFD2"/>
<dbReference type="EMBL" id="JAAORB010000004">
    <property type="protein sequence ID" value="NHQ73681.1"/>
    <property type="molecule type" value="Genomic_DNA"/>
</dbReference>
<comment type="caution">
    <text evidence="2">The sequence shown here is derived from an EMBL/GenBank/DDBJ whole genome shotgun (WGS) entry which is preliminary data.</text>
</comment>
<gene>
    <name evidence="2" type="ORF">HAT86_04255</name>
</gene>
<evidence type="ECO:0000313" key="2">
    <source>
        <dbReference type="EMBL" id="NHQ73681.1"/>
    </source>
</evidence>